<evidence type="ECO:0000256" key="1">
    <source>
        <dbReference type="SAM" id="MobiDB-lite"/>
    </source>
</evidence>
<dbReference type="AlphaFoldDB" id="A0A395NM31"/>
<sequence length="238" mass="27351">MENTCEQIIKYDCGHLYRRIIPCVKQQPKRRHSVTCFSGKLPSYEDRCHQNAKLERRATLCQACEAQGKDREVYQNSTRRVSAPPTETNRYPNPSDGNEKWTIIKVSTSIGRSNSNPGQLPSQRLRRVRDTGDMSLRHEYARLESSRDEKLDVCRDRKPRPSNIVTQGPELDWFASGYVPLCHDQSEQDSSHISAPGLRRSDSMLKKLQKSLHLQKKSSDESFVCSTAREVERGENKE</sequence>
<protein>
    <submittedName>
        <fullName evidence="2">Uncharacterized protein</fullName>
    </submittedName>
</protein>
<reference evidence="2 3" key="1">
    <citation type="journal article" date="2018" name="PLoS Pathog.">
        <title>Evolution of structural diversity of trichothecenes, a family of toxins produced by plant pathogenic and entomopathogenic fungi.</title>
        <authorList>
            <person name="Proctor R.H."/>
            <person name="McCormick S.P."/>
            <person name="Kim H.S."/>
            <person name="Cardoza R.E."/>
            <person name="Stanley A.M."/>
            <person name="Lindo L."/>
            <person name="Kelly A."/>
            <person name="Brown D.W."/>
            <person name="Lee T."/>
            <person name="Vaughan M.M."/>
            <person name="Alexander N.J."/>
            <person name="Busman M."/>
            <person name="Gutierrez S."/>
        </authorList>
    </citation>
    <scope>NUCLEOTIDE SEQUENCE [LARGE SCALE GENOMIC DNA]</scope>
    <source>
        <strain evidence="2 3">IBT 40837</strain>
    </source>
</reference>
<accession>A0A395NM31</accession>
<dbReference type="Proteomes" id="UP000266272">
    <property type="component" value="Unassembled WGS sequence"/>
</dbReference>
<organism evidence="2 3">
    <name type="scientific">Trichoderma arundinaceum</name>
    <dbReference type="NCBI Taxonomy" id="490622"/>
    <lineage>
        <taxon>Eukaryota</taxon>
        <taxon>Fungi</taxon>
        <taxon>Dikarya</taxon>
        <taxon>Ascomycota</taxon>
        <taxon>Pezizomycotina</taxon>
        <taxon>Sordariomycetes</taxon>
        <taxon>Hypocreomycetidae</taxon>
        <taxon>Hypocreales</taxon>
        <taxon>Hypocreaceae</taxon>
        <taxon>Trichoderma</taxon>
    </lineage>
</organism>
<dbReference type="EMBL" id="PXOA01000313">
    <property type="protein sequence ID" value="RFU76974.1"/>
    <property type="molecule type" value="Genomic_DNA"/>
</dbReference>
<proteinExistence type="predicted"/>
<name>A0A395NM31_TRIAR</name>
<comment type="caution">
    <text evidence="2">The sequence shown here is derived from an EMBL/GenBank/DDBJ whole genome shotgun (WGS) entry which is preliminary data.</text>
</comment>
<feature type="region of interest" description="Disordered" evidence="1">
    <location>
        <begin position="72"/>
        <end position="99"/>
    </location>
</feature>
<gene>
    <name evidence="2" type="ORF">TARUN_5269</name>
</gene>
<dbReference type="OrthoDB" id="4894022at2759"/>
<evidence type="ECO:0000313" key="3">
    <source>
        <dbReference type="Proteomes" id="UP000266272"/>
    </source>
</evidence>
<feature type="compositionally biased region" description="Polar residues" evidence="1">
    <location>
        <begin position="74"/>
        <end position="96"/>
    </location>
</feature>
<evidence type="ECO:0000313" key="2">
    <source>
        <dbReference type="EMBL" id="RFU76974.1"/>
    </source>
</evidence>
<keyword evidence="3" id="KW-1185">Reference proteome</keyword>